<proteinExistence type="predicted"/>
<evidence type="ECO:0000313" key="2">
    <source>
        <dbReference type="Proteomes" id="UP001054837"/>
    </source>
</evidence>
<dbReference type="EMBL" id="BPLQ01010794">
    <property type="protein sequence ID" value="GIY53696.1"/>
    <property type="molecule type" value="Genomic_DNA"/>
</dbReference>
<accession>A0AAV4U7E5</accession>
<dbReference type="Proteomes" id="UP001054837">
    <property type="component" value="Unassembled WGS sequence"/>
</dbReference>
<keyword evidence="2" id="KW-1185">Reference proteome</keyword>
<dbReference type="AlphaFoldDB" id="A0AAV4U7E5"/>
<protein>
    <recommendedName>
        <fullName evidence="3">Reverse transcriptase</fullName>
    </recommendedName>
</protein>
<evidence type="ECO:0000313" key="1">
    <source>
        <dbReference type="EMBL" id="GIY53696.1"/>
    </source>
</evidence>
<name>A0AAV4U7E5_9ARAC</name>
<comment type="caution">
    <text evidence="1">The sequence shown here is derived from an EMBL/GenBank/DDBJ whole genome shotgun (WGS) entry which is preliminary data.</text>
</comment>
<reference evidence="1 2" key="1">
    <citation type="submission" date="2021-06" db="EMBL/GenBank/DDBJ databases">
        <title>Caerostris darwini draft genome.</title>
        <authorList>
            <person name="Kono N."/>
            <person name="Arakawa K."/>
        </authorList>
    </citation>
    <scope>NUCLEOTIDE SEQUENCE [LARGE SCALE GENOMIC DNA]</scope>
</reference>
<evidence type="ECO:0008006" key="3">
    <source>
        <dbReference type="Google" id="ProtNLM"/>
    </source>
</evidence>
<gene>
    <name evidence="1" type="ORF">CDAR_175111</name>
</gene>
<organism evidence="1 2">
    <name type="scientific">Caerostris darwini</name>
    <dbReference type="NCBI Taxonomy" id="1538125"/>
    <lineage>
        <taxon>Eukaryota</taxon>
        <taxon>Metazoa</taxon>
        <taxon>Ecdysozoa</taxon>
        <taxon>Arthropoda</taxon>
        <taxon>Chelicerata</taxon>
        <taxon>Arachnida</taxon>
        <taxon>Araneae</taxon>
        <taxon>Araneomorphae</taxon>
        <taxon>Entelegynae</taxon>
        <taxon>Araneoidea</taxon>
        <taxon>Araneidae</taxon>
        <taxon>Caerostris</taxon>
    </lineage>
</organism>
<sequence length="102" mass="11402">MNSAGRTTSSIQESYNAILDFHFPWSDSSTSPPSFNEPITSQDFSQLTCEEVEGLISNIKPNKAEGIDGLPGEIIKEIFFANRNWFVNLLNYLLKNGIFPPC</sequence>